<dbReference type="AlphaFoldDB" id="A0A0P6WPG4"/>
<gene>
    <name evidence="2" type="ORF">AM506_10640</name>
</gene>
<evidence type="ECO:0000313" key="3">
    <source>
        <dbReference type="Proteomes" id="UP000050398"/>
    </source>
</evidence>
<proteinExistence type="predicted"/>
<protein>
    <recommendedName>
        <fullName evidence="1">DUF1659 domain-containing protein</fullName>
    </recommendedName>
</protein>
<sequence length="72" mass="7913">MATADLKSTRIRLAYNDGQDEKGKPKFAYKSYSYINALASADEMNSAALSIASLSSKALFNVEKLQSFDINE</sequence>
<dbReference type="EMBL" id="LIXZ01000007">
    <property type="protein sequence ID" value="KPL59412.1"/>
    <property type="molecule type" value="Genomic_DNA"/>
</dbReference>
<evidence type="ECO:0000313" key="2">
    <source>
        <dbReference type="EMBL" id="KPL59412.1"/>
    </source>
</evidence>
<accession>A0A0P6WPG4</accession>
<comment type="caution">
    <text evidence="2">The sequence shown here is derived from an EMBL/GenBank/DDBJ whole genome shotgun (WGS) entry which is preliminary data.</text>
</comment>
<name>A0A0P6WPG4_9BACI</name>
<dbReference type="PATRIC" id="fig|218284.4.peg.3822"/>
<dbReference type="Proteomes" id="UP000050398">
    <property type="component" value="Unassembled WGS sequence"/>
</dbReference>
<dbReference type="OrthoDB" id="48766at2"/>
<dbReference type="RefSeq" id="WP_060672475.1">
    <property type="nucleotide sequence ID" value="NZ_JBCNEF010000004.1"/>
</dbReference>
<dbReference type="Pfam" id="PF07872">
    <property type="entry name" value="DUF1659"/>
    <property type="match status" value="1"/>
</dbReference>
<feature type="domain" description="DUF1659" evidence="1">
    <location>
        <begin position="2"/>
        <end position="72"/>
    </location>
</feature>
<reference evidence="2 3" key="1">
    <citation type="submission" date="2015-08" db="EMBL/GenBank/DDBJ databases">
        <title>Draft Genome Sequence of Bacillus vietnamensis UCD-SED5.</title>
        <authorList>
            <person name="Lee R.D."/>
            <person name="Jospin G."/>
            <person name="Lang J.M."/>
            <person name="Coil D.A."/>
            <person name="Eisen J.A."/>
        </authorList>
    </citation>
    <scope>NUCLEOTIDE SEQUENCE [LARGE SCALE GENOMIC DNA]</scope>
    <source>
        <strain evidence="2 3">UCD-SED5</strain>
    </source>
</reference>
<organism evidence="2 3">
    <name type="scientific">Rossellomorea vietnamensis</name>
    <dbReference type="NCBI Taxonomy" id="218284"/>
    <lineage>
        <taxon>Bacteria</taxon>
        <taxon>Bacillati</taxon>
        <taxon>Bacillota</taxon>
        <taxon>Bacilli</taxon>
        <taxon>Bacillales</taxon>
        <taxon>Bacillaceae</taxon>
        <taxon>Rossellomorea</taxon>
    </lineage>
</organism>
<dbReference type="InterPro" id="IPR012454">
    <property type="entry name" value="DUF1659"/>
</dbReference>
<evidence type="ECO:0000259" key="1">
    <source>
        <dbReference type="Pfam" id="PF07872"/>
    </source>
</evidence>